<dbReference type="InterPro" id="IPR047657">
    <property type="entry name" value="PmbA"/>
</dbReference>
<reference evidence="5" key="1">
    <citation type="submission" date="2023-03" db="EMBL/GenBank/DDBJ databases">
        <authorList>
            <person name="Cleenwerck I."/>
        </authorList>
    </citation>
    <scope>NUCLEOTIDE SEQUENCE</scope>
    <source>
        <strain evidence="5">LMG 32879</strain>
    </source>
</reference>
<evidence type="ECO:0000313" key="6">
    <source>
        <dbReference type="Proteomes" id="UP001176960"/>
    </source>
</evidence>
<evidence type="ECO:0000256" key="1">
    <source>
        <dbReference type="ARBA" id="ARBA00005836"/>
    </source>
</evidence>
<evidence type="ECO:0000259" key="2">
    <source>
        <dbReference type="Pfam" id="PF01523"/>
    </source>
</evidence>
<dbReference type="InterPro" id="IPR036059">
    <property type="entry name" value="TldD/PmbA_sf"/>
</dbReference>
<protein>
    <submittedName>
        <fullName evidence="5">TldD/PmbA family protein</fullName>
    </submittedName>
</protein>
<name>A0AA35UJ06_9PROT</name>
<feature type="domain" description="Metalloprotease TldD/E central" evidence="4">
    <location>
        <begin position="121"/>
        <end position="223"/>
    </location>
</feature>
<dbReference type="InterPro" id="IPR045569">
    <property type="entry name" value="Metalloprtase-TldD/E_C"/>
</dbReference>
<dbReference type="RefSeq" id="WP_289841407.1">
    <property type="nucleotide sequence ID" value="NZ_CATKSH010000011.1"/>
</dbReference>
<sequence>MSDTDLQLLQALLDAARKAGADRADAIAVSSTAIGASCRKGVPEDLEHSETTNIGLRVFVGQRSATISATELDPARFAALAGQALAMARVLPPDPHIGLGDPATQGVYDSALLDMADPTPAPALAALVERARETEEIALAVAGVTNSNGASASYGRTHIALADSNGFAADYARTGHSTGVSVLAGTGADMQRDYAGHSAVFLSDLEAATKLGREAGERAVRRLNPIKPRTGTMPVIYDRRVSGSLIGHLAGAANGSAIARGTSFFSAKHGERILPAGLALIDDPTRRRGLRSRPFDAEGFRAAPLSIVEDGILKEWLLDTRTARQLGLASNGRAQRGVGSPPSPGASNLYLAGGAHSVASLMGDIKEGLWIEDLMGSSINGLTGDYSRGAGGFMIRDGMLAEPIAELTIAGNLIEMFLRMQVADDLEFRRGTDAPSIRIDAMRVAGA</sequence>
<evidence type="ECO:0000259" key="3">
    <source>
        <dbReference type="Pfam" id="PF19289"/>
    </source>
</evidence>
<dbReference type="Proteomes" id="UP001176960">
    <property type="component" value="Unassembled WGS sequence"/>
</dbReference>
<dbReference type="GO" id="GO:0006508">
    <property type="term" value="P:proteolysis"/>
    <property type="evidence" value="ECO:0007669"/>
    <property type="project" value="InterPro"/>
</dbReference>
<feature type="domain" description="Metalloprotease TldD/E C-terminal" evidence="3">
    <location>
        <begin position="230"/>
        <end position="446"/>
    </location>
</feature>
<dbReference type="InterPro" id="IPR035068">
    <property type="entry name" value="TldD/PmbA_N"/>
</dbReference>
<organism evidence="5 6">
    <name type="scientific">Brytella acorum</name>
    <dbReference type="NCBI Taxonomy" id="2959299"/>
    <lineage>
        <taxon>Bacteria</taxon>
        <taxon>Pseudomonadati</taxon>
        <taxon>Pseudomonadota</taxon>
        <taxon>Alphaproteobacteria</taxon>
        <taxon>Acetobacterales</taxon>
        <taxon>Acetobacteraceae</taxon>
        <taxon>Brytella</taxon>
    </lineage>
</organism>
<proteinExistence type="inferred from homology"/>
<evidence type="ECO:0000259" key="4">
    <source>
        <dbReference type="Pfam" id="PF19290"/>
    </source>
</evidence>
<dbReference type="SUPFAM" id="SSF111283">
    <property type="entry name" value="Putative modulator of DNA gyrase, PmbA/TldD"/>
    <property type="match status" value="1"/>
</dbReference>
<dbReference type="Pfam" id="PF19290">
    <property type="entry name" value="PmbA_TldD_2nd"/>
    <property type="match status" value="1"/>
</dbReference>
<accession>A0AA35UJ06</accession>
<dbReference type="Pfam" id="PF19289">
    <property type="entry name" value="PmbA_TldD_3rd"/>
    <property type="match status" value="1"/>
</dbReference>
<dbReference type="GO" id="GO:0005829">
    <property type="term" value="C:cytosol"/>
    <property type="evidence" value="ECO:0007669"/>
    <property type="project" value="TreeGrafter"/>
</dbReference>
<dbReference type="Pfam" id="PF01523">
    <property type="entry name" value="PmbA_TldD_1st"/>
    <property type="match status" value="1"/>
</dbReference>
<comment type="similarity">
    <text evidence="1">Belongs to the peptidase U62 family.</text>
</comment>
<keyword evidence="6" id="KW-1185">Reference proteome</keyword>
<dbReference type="EMBL" id="CATKSH010000011">
    <property type="protein sequence ID" value="CAI9121194.1"/>
    <property type="molecule type" value="Genomic_DNA"/>
</dbReference>
<comment type="caution">
    <text evidence="5">The sequence shown here is derived from an EMBL/GenBank/DDBJ whole genome shotgun (WGS) entry which is preliminary data.</text>
</comment>
<evidence type="ECO:0000313" key="5">
    <source>
        <dbReference type="EMBL" id="CAI9121194.1"/>
    </source>
</evidence>
<dbReference type="AlphaFoldDB" id="A0AA35UJ06"/>
<dbReference type="InterPro" id="IPR002510">
    <property type="entry name" value="Metalloprtase-TldD/E_N"/>
</dbReference>
<dbReference type="GO" id="GO:0008237">
    <property type="term" value="F:metallopeptidase activity"/>
    <property type="evidence" value="ECO:0007669"/>
    <property type="project" value="InterPro"/>
</dbReference>
<dbReference type="InterPro" id="IPR045570">
    <property type="entry name" value="Metalloprtase-TldD/E_cen_dom"/>
</dbReference>
<dbReference type="Gene3D" id="3.30.2290.10">
    <property type="entry name" value="PmbA/TldD superfamily"/>
    <property type="match status" value="1"/>
</dbReference>
<dbReference type="PANTHER" id="PTHR43421:SF1">
    <property type="entry name" value="METALLOPROTEASE PMBA"/>
    <property type="match status" value="1"/>
</dbReference>
<dbReference type="PANTHER" id="PTHR43421">
    <property type="entry name" value="METALLOPROTEASE PMBA"/>
    <property type="match status" value="1"/>
</dbReference>
<feature type="domain" description="Metalloprotease TldD/E N-terminal" evidence="2">
    <location>
        <begin position="24"/>
        <end position="88"/>
    </location>
</feature>
<gene>
    <name evidence="5" type="ORF">LMG32879_002040</name>
</gene>